<keyword evidence="5 7" id="KW-0663">Pyridoxal phosphate</keyword>
<keyword evidence="4 7" id="KW-0808">Transferase</keyword>
<dbReference type="PANTHER" id="PTHR11468">
    <property type="entry name" value="GLYCOGEN PHOSPHORYLASE"/>
    <property type="match status" value="1"/>
</dbReference>
<evidence type="ECO:0000256" key="4">
    <source>
        <dbReference type="ARBA" id="ARBA00022679"/>
    </source>
</evidence>
<comment type="similarity">
    <text evidence="2 7">Belongs to the glycogen phosphorylase family.</text>
</comment>
<evidence type="ECO:0000256" key="8">
    <source>
        <dbReference type="SAM" id="MobiDB-lite"/>
    </source>
</evidence>
<comment type="cofactor">
    <cofactor evidence="1 7">
        <name>pyridoxal 5'-phosphate</name>
        <dbReference type="ChEBI" id="CHEBI:597326"/>
    </cofactor>
</comment>
<evidence type="ECO:0000313" key="10">
    <source>
        <dbReference type="Proteomes" id="UP001150062"/>
    </source>
</evidence>
<evidence type="ECO:0000256" key="3">
    <source>
        <dbReference type="ARBA" id="ARBA00022676"/>
    </source>
</evidence>
<dbReference type="Gene3D" id="3.40.50.2000">
    <property type="entry name" value="Glycogen Phosphorylase B"/>
    <property type="match status" value="2"/>
</dbReference>
<evidence type="ECO:0000256" key="5">
    <source>
        <dbReference type="ARBA" id="ARBA00022898"/>
    </source>
</evidence>
<evidence type="ECO:0000256" key="2">
    <source>
        <dbReference type="ARBA" id="ARBA00006047"/>
    </source>
</evidence>
<dbReference type="PANTHER" id="PTHR11468:SF3">
    <property type="entry name" value="GLYCOGEN PHOSPHORYLASE, LIVER FORM"/>
    <property type="match status" value="1"/>
</dbReference>
<comment type="caution">
    <text evidence="9">The sequence shown here is derived from an EMBL/GenBank/DDBJ whole genome shotgun (WGS) entry which is preliminary data.</text>
</comment>
<organism evidence="9 10">
    <name type="scientific">Anaeramoeba flamelloides</name>
    <dbReference type="NCBI Taxonomy" id="1746091"/>
    <lineage>
        <taxon>Eukaryota</taxon>
        <taxon>Metamonada</taxon>
        <taxon>Anaeramoebidae</taxon>
        <taxon>Anaeramoeba</taxon>
    </lineage>
</organism>
<dbReference type="SUPFAM" id="SSF53756">
    <property type="entry name" value="UDP-Glycosyltransferase/glycogen phosphorylase"/>
    <property type="match status" value="1"/>
</dbReference>
<protein>
    <recommendedName>
        <fullName evidence="7">Alpha-1,4 glucan phosphorylase</fullName>
        <ecNumber evidence="7">2.4.1.1</ecNumber>
    </recommendedName>
</protein>
<evidence type="ECO:0000256" key="7">
    <source>
        <dbReference type="RuleBase" id="RU000587"/>
    </source>
</evidence>
<feature type="region of interest" description="Disordered" evidence="8">
    <location>
        <begin position="22"/>
        <end position="44"/>
    </location>
</feature>
<proteinExistence type="inferred from homology"/>
<evidence type="ECO:0000313" key="9">
    <source>
        <dbReference type="EMBL" id="KAJ6247035.1"/>
    </source>
</evidence>
<keyword evidence="3 7" id="KW-0328">Glycosyltransferase</keyword>
<dbReference type="InterPro" id="IPR011833">
    <property type="entry name" value="Glycg_phsphrylas"/>
</dbReference>
<dbReference type="Pfam" id="PF00343">
    <property type="entry name" value="Phosphorylase"/>
    <property type="match status" value="1"/>
</dbReference>
<evidence type="ECO:0000256" key="1">
    <source>
        <dbReference type="ARBA" id="ARBA00001933"/>
    </source>
</evidence>
<accession>A0ABQ8YR19</accession>
<dbReference type="Proteomes" id="UP001150062">
    <property type="component" value="Unassembled WGS sequence"/>
</dbReference>
<gene>
    <name evidence="9" type="ORF">M0813_19082</name>
</gene>
<keyword evidence="10" id="KW-1185">Reference proteome</keyword>
<evidence type="ECO:0000256" key="6">
    <source>
        <dbReference type="ARBA" id="ARBA00023277"/>
    </source>
</evidence>
<dbReference type="EMBL" id="JAOAOG010000130">
    <property type="protein sequence ID" value="KAJ6247035.1"/>
    <property type="molecule type" value="Genomic_DNA"/>
</dbReference>
<name>A0ABQ8YR19_9EUKA</name>
<dbReference type="InterPro" id="IPR000811">
    <property type="entry name" value="Glyco_trans_35"/>
</dbReference>
<dbReference type="PIRSF" id="PIRSF000460">
    <property type="entry name" value="Pprylas_GlgP"/>
    <property type="match status" value="1"/>
</dbReference>
<dbReference type="EC" id="2.4.1.1" evidence="7"/>
<dbReference type="NCBIfam" id="TIGR02093">
    <property type="entry name" value="P_ylase"/>
    <property type="match status" value="1"/>
</dbReference>
<feature type="compositionally biased region" description="Low complexity" evidence="8">
    <location>
        <begin position="27"/>
        <end position="44"/>
    </location>
</feature>
<comment type="function">
    <text evidence="7">Allosteric enzyme that catalyzes the rate-limiting step in glycogen catabolism, the phosphorolytic cleavage of glycogen to produce glucose-1-phosphate, and plays a central role in maintaining cellular and organismal glucose homeostasis.</text>
</comment>
<sequence length="951" mass="111805">MLHKEQFQKQLNGSLFLLKKQNKNKSKSQQISNSNQTKTKNQPNKKLIKRLLSQYLKTDVQSLQRHIIYHLKMTVPRLDQQFNLLRMYLAMAHSVRDQLVQLSYDTQKHYRKNHVKQVNFISVEYMIGKYLQQSIKNLDLEDKYSESLAGFGYSLKELSDLEKEPSTVNGGLGRISYSFLETLSTQNYPGWGYGLYYKYGNLKKSEELNELDEIWAEQQSSPFIIPNNFIRMKIGFYGEVKKTVNQKTGLKQCIWEPKEYVIAKANDLLISGYGTDNTNTLRLWSSHLYKGIYVEEDSKFGDMTRIKKRKIEAESLTNYLYSPNVCEYKSRELKWKQIYFLVAASLADIIRRMKVNYKVPLSKLNKYVAIHLNDVKSALAIPELMRLLIDQENLTWDKAWEITQKTFSYTNHTLISETFNKIPCKFIKTLLPRHMQIIEEINYAMLQKVREIGYKDYRLCTRVSLIENTFEDRIRMSWLLAVGGHTINGTSLNQSNLLKSQTYKDFYTLFPEKFVNITNGLTQRRWINLMNPQLSNLLTKFLGSENWITDLKELNKLGDLLNNEEFLIRWQAIKIFHKKQLMEYVKRHYKVQIDYKNVIYDVQINRFHCLKRHMLNIFGIIHQYFVLKKTFEKGKQDYNKNVNRNDQNKTSNIKNLHKRVIFFTGTAKPNDPDGEGITFLIKNLAKVINNDASINNYLKIIYIPEYSLEIKRLLLLGSDIAQFLSLPNEEVNGTSIIKFLFNGTILLATHAGIIPEVIEKIGLENIFSFGCKSKDIKEIRQKNIEMGTRNIMLDKLKVIINSIRQGQFGPHIAYSHIINEIRGMDHYLISHDFLNYIQTWEQINTIFSDNDQWVQMSIMNCCKSTYFSSDRSIDEYTQEIWFLKQMPLSKIQSETELGFTKEFINLDQNFDKDNIILLKKKIKEQINNTNSSRRVFSLLRDWNKVKSTQVN</sequence>
<reference evidence="9" key="1">
    <citation type="submission" date="2022-08" db="EMBL/GenBank/DDBJ databases">
        <title>Novel sulfate-reducing endosymbionts in the free-living metamonad Anaeramoeba.</title>
        <authorList>
            <person name="Jerlstrom-Hultqvist J."/>
            <person name="Cepicka I."/>
            <person name="Gallot-Lavallee L."/>
            <person name="Salas-Leiva D."/>
            <person name="Curtis B.A."/>
            <person name="Zahonova K."/>
            <person name="Pipaliya S."/>
            <person name="Dacks J."/>
            <person name="Roger A.J."/>
        </authorList>
    </citation>
    <scope>NUCLEOTIDE SEQUENCE</scope>
    <source>
        <strain evidence="9">Schooner1</strain>
    </source>
</reference>
<comment type="catalytic activity">
    <reaction evidence="7">
        <text>[(1-&gt;4)-alpha-D-glucosyl](n) + phosphate = [(1-&gt;4)-alpha-D-glucosyl](n-1) + alpha-D-glucose 1-phosphate</text>
        <dbReference type="Rhea" id="RHEA:41732"/>
        <dbReference type="Rhea" id="RHEA-COMP:9584"/>
        <dbReference type="Rhea" id="RHEA-COMP:9586"/>
        <dbReference type="ChEBI" id="CHEBI:15444"/>
        <dbReference type="ChEBI" id="CHEBI:43474"/>
        <dbReference type="ChEBI" id="CHEBI:58601"/>
        <dbReference type="EC" id="2.4.1.1"/>
    </reaction>
</comment>
<keyword evidence="6 7" id="KW-0119">Carbohydrate metabolism</keyword>